<dbReference type="PANTHER" id="PTHR43747">
    <property type="entry name" value="FAD-BINDING PROTEIN"/>
    <property type="match status" value="1"/>
</dbReference>
<reference evidence="2" key="1">
    <citation type="journal article" date="2024" name="Int. J. Syst. Evol. Microbiol.">
        <title>Methylomarinovum tepidoasis sp. nov., a moderately thermophilic methanotroph of the family Methylothermaceae isolated from a deep-sea hydrothermal field.</title>
        <authorList>
            <person name="Hirayama H."/>
            <person name="Takaki Y."/>
            <person name="Abe M."/>
            <person name="Miyazaki M."/>
            <person name="Uematsu K."/>
            <person name="Matsui Y."/>
            <person name="Takai K."/>
        </authorList>
    </citation>
    <scope>NUCLEOTIDE SEQUENCE [LARGE SCALE GENOMIC DNA]</scope>
    <source>
        <strain evidence="2">IT-9</strain>
    </source>
</reference>
<dbReference type="KEGG" id="mcau:MIT9_P0425"/>
<dbReference type="InterPro" id="IPR006905">
    <property type="entry name" value="Flavin_halogenase"/>
</dbReference>
<name>A0AAU9CMY2_9GAMM</name>
<dbReference type="RefSeq" id="WP_317705797.1">
    <property type="nucleotide sequence ID" value="NZ_AP024714.1"/>
</dbReference>
<accession>A0AAU9CMY2</accession>
<dbReference type="Proteomes" id="UP001321825">
    <property type="component" value="Chromosome"/>
</dbReference>
<dbReference type="Pfam" id="PF04820">
    <property type="entry name" value="Trp_halogenase"/>
    <property type="match status" value="2"/>
</dbReference>
<gene>
    <name evidence="1" type="ORF">MIT9_P0425</name>
</gene>
<sequence length="391" mass="43833">MNYDVIIAGGGPAGCTAATLLAQYGHRVLLLEKDRHPRFHIGESMLPYSEPVIRRLGLDWSQGNVFKAGAVFIDEATGQEMFFQLSGEHRAYQVERSEFDRRLWDNAARFGVECRDRCPVAAVEFTSDRVAVATPEGRFQGRYFVDATGRTALLGRRQRAVERIRHLGRFALYSHYAPVRGELADALYAHGNIWILMVDIGWIWVIPLAGRKVSIGLVSDRGRPQGLSTETLFQRYVAASPRLRRLLDGARRQLPVQAEANFSYLNRRRYGPRFISVGDAAGFLDPVFSSGVFLALTSAARAADRIHLGLKSGTEADPDLHRPDDPAHALGFNTMYAFVERFYQSDLIHNVFFEAHRDAAIKQAISELLAGNLWSGGNPWQETLLRGRFGR</sequence>
<dbReference type="EMBL" id="AP024714">
    <property type="protein sequence ID" value="BCX80847.1"/>
    <property type="molecule type" value="Genomic_DNA"/>
</dbReference>
<dbReference type="InterPro" id="IPR036188">
    <property type="entry name" value="FAD/NAD-bd_sf"/>
</dbReference>
<dbReference type="AlphaFoldDB" id="A0AAU9CMY2"/>
<evidence type="ECO:0000313" key="2">
    <source>
        <dbReference type="Proteomes" id="UP001321825"/>
    </source>
</evidence>
<protein>
    <recommendedName>
        <fullName evidence="3">NAD(P)/FAD-dependent oxidoreductase</fullName>
    </recommendedName>
</protein>
<dbReference type="SUPFAM" id="SSF51905">
    <property type="entry name" value="FAD/NAD(P)-binding domain"/>
    <property type="match status" value="1"/>
</dbReference>
<dbReference type="Gene3D" id="3.50.50.60">
    <property type="entry name" value="FAD/NAD(P)-binding domain"/>
    <property type="match status" value="1"/>
</dbReference>
<dbReference type="PANTHER" id="PTHR43747:SF1">
    <property type="entry name" value="SLR1998 PROTEIN"/>
    <property type="match status" value="1"/>
</dbReference>
<organism evidence="1 2">
    <name type="scientific">Methylomarinovum caldicuralii</name>
    <dbReference type="NCBI Taxonomy" id="438856"/>
    <lineage>
        <taxon>Bacteria</taxon>
        <taxon>Pseudomonadati</taxon>
        <taxon>Pseudomonadota</taxon>
        <taxon>Gammaproteobacteria</taxon>
        <taxon>Methylococcales</taxon>
        <taxon>Methylothermaceae</taxon>
        <taxon>Methylomarinovum</taxon>
    </lineage>
</organism>
<dbReference type="PRINTS" id="PR00420">
    <property type="entry name" value="RNGMNOXGNASE"/>
</dbReference>
<dbReference type="GO" id="GO:0004497">
    <property type="term" value="F:monooxygenase activity"/>
    <property type="evidence" value="ECO:0007669"/>
    <property type="project" value="InterPro"/>
</dbReference>
<proteinExistence type="predicted"/>
<keyword evidence="2" id="KW-1185">Reference proteome</keyword>
<evidence type="ECO:0008006" key="3">
    <source>
        <dbReference type="Google" id="ProtNLM"/>
    </source>
</evidence>
<evidence type="ECO:0000313" key="1">
    <source>
        <dbReference type="EMBL" id="BCX80847.1"/>
    </source>
</evidence>
<dbReference type="InterPro" id="IPR050816">
    <property type="entry name" value="Flavin-dep_Halogenase_NPB"/>
</dbReference>